<evidence type="ECO:0000313" key="4">
    <source>
        <dbReference type="Proteomes" id="UP000763557"/>
    </source>
</evidence>
<gene>
    <name evidence="3" type="ORF">GC106_76170</name>
</gene>
<feature type="domain" description="DUF4904" evidence="2">
    <location>
        <begin position="33"/>
        <end position="161"/>
    </location>
</feature>
<feature type="region of interest" description="Disordered" evidence="1">
    <location>
        <begin position="1"/>
        <end position="33"/>
    </location>
</feature>
<dbReference type="Pfam" id="PF16247">
    <property type="entry name" value="DUF4904"/>
    <property type="match status" value="1"/>
</dbReference>
<proteinExistence type="predicted"/>
<sequence length="161" mass="18017">MTTTQTPAGQGSRPLVESHPANRTGPAANSGQLDKETYRRIIEAYFKAFETHDFSKVQFSQNVEFLPPISRLALKGREEIESFVEPVSSRVLAVQVLNVNVDFPTASGLWQITTTKGAQYTVHNFFRLDDEGLLYIWPVIDPFVTINDPLGVVEWLTGNGY</sequence>
<comment type="caution">
    <text evidence="3">The sequence shown here is derived from an EMBL/GenBank/DDBJ whole genome shotgun (WGS) entry which is preliminary data.</text>
</comment>
<evidence type="ECO:0000256" key="1">
    <source>
        <dbReference type="SAM" id="MobiDB-lite"/>
    </source>
</evidence>
<keyword evidence="4" id="KW-1185">Reference proteome</keyword>
<dbReference type="EMBL" id="JAAATY010000037">
    <property type="protein sequence ID" value="NRN70352.1"/>
    <property type="molecule type" value="Genomic_DNA"/>
</dbReference>
<reference evidence="3 4" key="1">
    <citation type="submission" date="2020-01" db="EMBL/GenBank/DDBJ databases">
        <title>Kibdelosporangium persica a novel Actinomycetes from a hot desert in Iran.</title>
        <authorList>
            <person name="Safaei N."/>
            <person name="Zaburannyi N."/>
            <person name="Mueller R."/>
            <person name="Wink J."/>
        </authorList>
    </citation>
    <scope>NUCLEOTIDE SEQUENCE [LARGE SCALE GENOMIC DNA]</scope>
    <source>
        <strain evidence="3 4">4NS15</strain>
    </source>
</reference>
<evidence type="ECO:0000313" key="3">
    <source>
        <dbReference type="EMBL" id="NRN70352.1"/>
    </source>
</evidence>
<accession>A0ABX2FHJ2</accession>
<evidence type="ECO:0000259" key="2">
    <source>
        <dbReference type="Pfam" id="PF16247"/>
    </source>
</evidence>
<name>A0ABX2FHJ2_9PSEU</name>
<dbReference type="Proteomes" id="UP000763557">
    <property type="component" value="Unassembled WGS sequence"/>
</dbReference>
<dbReference type="InterPro" id="IPR032596">
    <property type="entry name" value="DUF4904"/>
</dbReference>
<protein>
    <recommendedName>
        <fullName evidence="2">DUF4904 domain-containing protein</fullName>
    </recommendedName>
</protein>
<dbReference type="RefSeq" id="WP_217281564.1">
    <property type="nucleotide sequence ID" value="NZ_CBCSGW010000021.1"/>
</dbReference>
<organism evidence="3 4">
    <name type="scientific">Kibdelosporangium persicum</name>
    <dbReference type="NCBI Taxonomy" id="2698649"/>
    <lineage>
        <taxon>Bacteria</taxon>
        <taxon>Bacillati</taxon>
        <taxon>Actinomycetota</taxon>
        <taxon>Actinomycetes</taxon>
        <taxon>Pseudonocardiales</taxon>
        <taxon>Pseudonocardiaceae</taxon>
        <taxon>Kibdelosporangium</taxon>
    </lineage>
</organism>